<dbReference type="SUPFAM" id="SSF52172">
    <property type="entry name" value="CheY-like"/>
    <property type="match status" value="1"/>
</dbReference>
<dbReference type="GO" id="GO:0006355">
    <property type="term" value="P:regulation of DNA-templated transcription"/>
    <property type="evidence" value="ECO:0007669"/>
    <property type="project" value="TreeGrafter"/>
</dbReference>
<keyword evidence="5" id="KW-0804">Transcription</keyword>
<evidence type="ECO:0000256" key="1">
    <source>
        <dbReference type="ARBA" id="ARBA00022553"/>
    </source>
</evidence>
<dbReference type="PROSITE" id="PS50110">
    <property type="entry name" value="RESPONSE_REGULATORY"/>
    <property type="match status" value="1"/>
</dbReference>
<reference evidence="7" key="1">
    <citation type="journal article" date="2014" name="Front. Microbiol.">
        <title>High frequency of phylogenetically diverse reductive dehalogenase-homologous genes in deep subseafloor sedimentary metagenomes.</title>
        <authorList>
            <person name="Kawai M."/>
            <person name="Futagami T."/>
            <person name="Toyoda A."/>
            <person name="Takaki Y."/>
            <person name="Nishi S."/>
            <person name="Hori S."/>
            <person name="Arai W."/>
            <person name="Tsubouchi T."/>
            <person name="Morono Y."/>
            <person name="Uchiyama I."/>
            <person name="Ito T."/>
            <person name="Fujiyama A."/>
            <person name="Inagaki F."/>
            <person name="Takami H."/>
        </authorList>
    </citation>
    <scope>NUCLEOTIDE SEQUENCE</scope>
    <source>
        <strain evidence="7">Expedition CK06-06</strain>
    </source>
</reference>
<dbReference type="CDD" id="cd17574">
    <property type="entry name" value="REC_OmpR"/>
    <property type="match status" value="1"/>
</dbReference>
<gene>
    <name evidence="7" type="ORF">S12H4_47612</name>
</gene>
<dbReference type="EMBL" id="BARW01029666">
    <property type="protein sequence ID" value="GAJ11954.1"/>
    <property type="molecule type" value="Genomic_DNA"/>
</dbReference>
<dbReference type="InterPro" id="IPR039420">
    <property type="entry name" value="WalR-like"/>
</dbReference>
<dbReference type="AlphaFoldDB" id="X1U3A0"/>
<evidence type="ECO:0000256" key="3">
    <source>
        <dbReference type="ARBA" id="ARBA00023015"/>
    </source>
</evidence>
<feature type="non-terminal residue" evidence="7">
    <location>
        <position position="112"/>
    </location>
</feature>
<feature type="domain" description="Response regulatory" evidence="6">
    <location>
        <begin position="18"/>
        <end position="112"/>
    </location>
</feature>
<dbReference type="GO" id="GO:0000976">
    <property type="term" value="F:transcription cis-regulatory region binding"/>
    <property type="evidence" value="ECO:0007669"/>
    <property type="project" value="TreeGrafter"/>
</dbReference>
<evidence type="ECO:0000256" key="4">
    <source>
        <dbReference type="ARBA" id="ARBA00023125"/>
    </source>
</evidence>
<dbReference type="PANTHER" id="PTHR48111">
    <property type="entry name" value="REGULATOR OF RPOS"/>
    <property type="match status" value="1"/>
</dbReference>
<dbReference type="GO" id="GO:0032993">
    <property type="term" value="C:protein-DNA complex"/>
    <property type="evidence" value="ECO:0007669"/>
    <property type="project" value="TreeGrafter"/>
</dbReference>
<organism evidence="7">
    <name type="scientific">marine sediment metagenome</name>
    <dbReference type="NCBI Taxonomy" id="412755"/>
    <lineage>
        <taxon>unclassified sequences</taxon>
        <taxon>metagenomes</taxon>
        <taxon>ecological metagenomes</taxon>
    </lineage>
</organism>
<evidence type="ECO:0000256" key="5">
    <source>
        <dbReference type="ARBA" id="ARBA00023163"/>
    </source>
</evidence>
<accession>X1U3A0</accession>
<dbReference type="InterPro" id="IPR001789">
    <property type="entry name" value="Sig_transdc_resp-reg_receiver"/>
</dbReference>
<dbReference type="GO" id="GO:0000156">
    <property type="term" value="F:phosphorelay response regulator activity"/>
    <property type="evidence" value="ECO:0007669"/>
    <property type="project" value="TreeGrafter"/>
</dbReference>
<evidence type="ECO:0000256" key="2">
    <source>
        <dbReference type="ARBA" id="ARBA00023012"/>
    </source>
</evidence>
<name>X1U3A0_9ZZZZ</name>
<dbReference type="Gene3D" id="3.40.50.2300">
    <property type="match status" value="1"/>
</dbReference>
<comment type="caution">
    <text evidence="7">The sequence shown here is derived from an EMBL/GenBank/DDBJ whole genome shotgun (WGS) entry which is preliminary data.</text>
</comment>
<keyword evidence="2" id="KW-0902">Two-component regulatory system</keyword>
<dbReference type="FunFam" id="3.40.50.2300:FF:000001">
    <property type="entry name" value="DNA-binding response regulator PhoB"/>
    <property type="match status" value="1"/>
</dbReference>
<keyword evidence="3" id="KW-0805">Transcription regulation</keyword>
<protein>
    <recommendedName>
        <fullName evidence="6">Response regulatory domain-containing protein</fullName>
    </recommendedName>
</protein>
<dbReference type="SMART" id="SM00448">
    <property type="entry name" value="REC"/>
    <property type="match status" value="1"/>
</dbReference>
<keyword evidence="4" id="KW-0238">DNA-binding</keyword>
<keyword evidence="1" id="KW-0597">Phosphoprotein</keyword>
<dbReference type="InterPro" id="IPR011006">
    <property type="entry name" value="CheY-like_superfamily"/>
</dbReference>
<evidence type="ECO:0000259" key="6">
    <source>
        <dbReference type="PROSITE" id="PS50110"/>
    </source>
</evidence>
<proteinExistence type="predicted"/>
<evidence type="ECO:0000313" key="7">
    <source>
        <dbReference type="EMBL" id="GAJ11954.1"/>
    </source>
</evidence>
<dbReference type="GO" id="GO:0005829">
    <property type="term" value="C:cytosol"/>
    <property type="evidence" value="ECO:0007669"/>
    <property type="project" value="TreeGrafter"/>
</dbReference>
<sequence length="112" mass="12533">MKIGDHIKFNGRKNLIMVILIIEDDVSILRGLKDNLTFEGYRVHTSTDGQEGLKLALNKHFDLLLLDIMLPGLNGYEICRRLKKEKPQLPVIMITARGSEMDTVAGLDVGAD</sequence>
<dbReference type="Pfam" id="PF00072">
    <property type="entry name" value="Response_reg"/>
    <property type="match status" value="1"/>
</dbReference>
<dbReference type="PANTHER" id="PTHR48111:SF1">
    <property type="entry name" value="TWO-COMPONENT RESPONSE REGULATOR ORR33"/>
    <property type="match status" value="1"/>
</dbReference>